<dbReference type="Proteomes" id="UP000759131">
    <property type="component" value="Unassembled WGS sequence"/>
</dbReference>
<dbReference type="OrthoDB" id="6509744at2759"/>
<dbReference type="Pfam" id="PF00702">
    <property type="entry name" value="Hydrolase"/>
    <property type="match status" value="1"/>
</dbReference>
<keyword evidence="2" id="KW-1185">Reference proteome</keyword>
<name>A0A7R9KIT7_9ACAR</name>
<dbReference type="SUPFAM" id="SSF56784">
    <property type="entry name" value="HAD-like"/>
    <property type="match status" value="1"/>
</dbReference>
<dbReference type="PANTHER" id="PTHR18901">
    <property type="entry name" value="2-DEOXYGLUCOSE-6-PHOSPHATE PHOSPHATASE 2"/>
    <property type="match status" value="1"/>
</dbReference>
<dbReference type="Gene3D" id="3.40.50.1000">
    <property type="entry name" value="HAD superfamily/HAD-like"/>
    <property type="match status" value="1"/>
</dbReference>
<evidence type="ECO:0000313" key="2">
    <source>
        <dbReference type="Proteomes" id="UP000759131"/>
    </source>
</evidence>
<reference evidence="1" key="1">
    <citation type="submission" date="2020-11" db="EMBL/GenBank/DDBJ databases">
        <authorList>
            <person name="Tran Van P."/>
        </authorList>
    </citation>
    <scope>NUCLEOTIDE SEQUENCE</scope>
</reference>
<feature type="non-terminal residue" evidence="1">
    <location>
        <position position="129"/>
    </location>
</feature>
<dbReference type="EMBL" id="CAJPIZ010001919">
    <property type="protein sequence ID" value="CAG2104269.1"/>
    <property type="molecule type" value="Genomic_DNA"/>
</dbReference>
<gene>
    <name evidence="1" type="ORF">OSB1V03_LOCUS4289</name>
</gene>
<protein>
    <submittedName>
        <fullName evidence="1">Uncharacterized protein</fullName>
    </submittedName>
</protein>
<proteinExistence type="predicted"/>
<dbReference type="AlphaFoldDB" id="A0A7R9KIT7"/>
<accession>A0A7R9KIT7</accession>
<dbReference type="PANTHER" id="PTHR18901:SF38">
    <property type="entry name" value="PSEUDOURIDINE-5'-PHOSPHATASE"/>
    <property type="match status" value="1"/>
</dbReference>
<sequence>MDSLDLKAPLAEFMAMFYKEFSAKPVVLTPGIDRLIRHLYQHNIPMAIATNGSTKILYSSCGHLMPFIDKYMTHYVCGEDDPDVRHNKPAPDIYHVCAKRFASPPESPHNCVVFEDSLTGITGAVASGM</sequence>
<dbReference type="GO" id="GO:0016791">
    <property type="term" value="F:phosphatase activity"/>
    <property type="evidence" value="ECO:0007669"/>
    <property type="project" value="TreeGrafter"/>
</dbReference>
<dbReference type="InterPro" id="IPR036412">
    <property type="entry name" value="HAD-like_sf"/>
</dbReference>
<dbReference type="EMBL" id="OC856494">
    <property type="protein sequence ID" value="CAD7623839.1"/>
    <property type="molecule type" value="Genomic_DNA"/>
</dbReference>
<evidence type="ECO:0000313" key="1">
    <source>
        <dbReference type="EMBL" id="CAD7623839.1"/>
    </source>
</evidence>
<organism evidence="1">
    <name type="scientific">Medioppia subpectinata</name>
    <dbReference type="NCBI Taxonomy" id="1979941"/>
    <lineage>
        <taxon>Eukaryota</taxon>
        <taxon>Metazoa</taxon>
        <taxon>Ecdysozoa</taxon>
        <taxon>Arthropoda</taxon>
        <taxon>Chelicerata</taxon>
        <taxon>Arachnida</taxon>
        <taxon>Acari</taxon>
        <taxon>Acariformes</taxon>
        <taxon>Sarcoptiformes</taxon>
        <taxon>Oribatida</taxon>
        <taxon>Brachypylina</taxon>
        <taxon>Oppioidea</taxon>
        <taxon>Oppiidae</taxon>
        <taxon>Medioppia</taxon>
    </lineage>
</organism>
<dbReference type="InterPro" id="IPR023214">
    <property type="entry name" value="HAD_sf"/>
</dbReference>